<sequence>MSFCVGAIDFFCICNDSLYFREEDGWASSYSSSSDEGEDEEAPTDPSEENEWEPTGQLPSFPFTNRGSLNIGPAETPIDFFKLLFNVTFMTILVDSINSHALRLTLEHSPEHMHSRISNWKDTNVEELYVFLGLLFHMGHIKLNRINDYWKTDILYDLSFRKFMSRDRFLLILRNLSFVDSSSAVGNVSDPNRFTKPIIDFFNNVMKTLVIPPKNLTIDESVVLWRGRLKIRQFIQGKRHKYGVKMYVLTDTNGMTLKMHMYCGSHDIDLRGKGHADKVVMMLMEDYLNAGHALYMDNFYNSVALAENLLTKKIYLTGTLRANRARNPDITKAKLNKDQAQCRYNSRGVCVTNYRDKRTVLMISTEHNSDFVPHTNKRGQSILKPKVVHEYNKYMKGVDRKDQMLSYYSCYNKSTRWYKKIIIHVMQVMMLNAYMMYNNQQRQANLDTSDFYDFRVNVVRQLVNADRQTYRQTSNPRNSRGVSSIHWPVNLPKNNKGITKRKDCRFCLETHKIRKAASFFCPHCPKTPGLHLECFKDYHRY</sequence>
<evidence type="ECO:0000313" key="3">
    <source>
        <dbReference type="EMBL" id="KAL0883031.1"/>
    </source>
</evidence>
<reference evidence="3 4" key="1">
    <citation type="submission" date="2024-06" db="EMBL/GenBank/DDBJ databases">
        <title>A chromosome-level genome assembly of beet webworm, Loxostege sticticalis.</title>
        <authorList>
            <person name="Zhang Y."/>
        </authorList>
    </citation>
    <scope>NUCLEOTIDE SEQUENCE [LARGE SCALE GENOMIC DNA]</scope>
    <source>
        <strain evidence="3">AQ026</strain>
        <tissue evidence="3">Whole body</tissue>
    </source>
</reference>
<dbReference type="InterPro" id="IPR029526">
    <property type="entry name" value="PGBD"/>
</dbReference>
<proteinExistence type="predicted"/>
<dbReference type="Pfam" id="PF13843">
    <property type="entry name" value="DDE_Tnp_1_7"/>
    <property type="match status" value="1"/>
</dbReference>
<feature type="domain" description="PiggyBac transposable element-derived protein" evidence="2">
    <location>
        <begin position="76"/>
        <end position="434"/>
    </location>
</feature>
<protein>
    <recommendedName>
        <fullName evidence="2">PiggyBac transposable element-derived protein domain-containing protein</fullName>
    </recommendedName>
</protein>
<evidence type="ECO:0000256" key="1">
    <source>
        <dbReference type="SAM" id="MobiDB-lite"/>
    </source>
</evidence>
<evidence type="ECO:0000259" key="2">
    <source>
        <dbReference type="Pfam" id="PF13843"/>
    </source>
</evidence>
<dbReference type="Proteomes" id="UP001549920">
    <property type="component" value="Unassembled WGS sequence"/>
</dbReference>
<keyword evidence="4" id="KW-1185">Reference proteome</keyword>
<dbReference type="PANTHER" id="PTHR46599">
    <property type="entry name" value="PIGGYBAC TRANSPOSABLE ELEMENT-DERIVED PROTEIN 4"/>
    <property type="match status" value="1"/>
</dbReference>
<name>A0ABR3I2J0_LOXSC</name>
<organism evidence="3 4">
    <name type="scientific">Loxostege sticticalis</name>
    <name type="common">Beet webworm moth</name>
    <dbReference type="NCBI Taxonomy" id="481309"/>
    <lineage>
        <taxon>Eukaryota</taxon>
        <taxon>Metazoa</taxon>
        <taxon>Ecdysozoa</taxon>
        <taxon>Arthropoda</taxon>
        <taxon>Hexapoda</taxon>
        <taxon>Insecta</taxon>
        <taxon>Pterygota</taxon>
        <taxon>Neoptera</taxon>
        <taxon>Endopterygota</taxon>
        <taxon>Lepidoptera</taxon>
        <taxon>Glossata</taxon>
        <taxon>Ditrysia</taxon>
        <taxon>Pyraloidea</taxon>
        <taxon>Crambidae</taxon>
        <taxon>Pyraustinae</taxon>
        <taxon>Loxostege</taxon>
    </lineage>
</organism>
<comment type="caution">
    <text evidence="3">The sequence shown here is derived from an EMBL/GenBank/DDBJ whole genome shotgun (WGS) entry which is preliminary data.</text>
</comment>
<dbReference type="PANTHER" id="PTHR46599:SF3">
    <property type="entry name" value="PIGGYBAC TRANSPOSABLE ELEMENT-DERIVED PROTEIN 4"/>
    <property type="match status" value="1"/>
</dbReference>
<gene>
    <name evidence="3" type="ORF">ABMA27_016511</name>
</gene>
<evidence type="ECO:0000313" key="4">
    <source>
        <dbReference type="Proteomes" id="UP001549920"/>
    </source>
</evidence>
<accession>A0ABR3I2J0</accession>
<feature type="compositionally biased region" description="Acidic residues" evidence="1">
    <location>
        <begin position="35"/>
        <end position="52"/>
    </location>
</feature>
<feature type="region of interest" description="Disordered" evidence="1">
    <location>
        <begin position="29"/>
        <end position="61"/>
    </location>
</feature>
<dbReference type="EMBL" id="JBEUOH010000009">
    <property type="protein sequence ID" value="KAL0883031.1"/>
    <property type="molecule type" value="Genomic_DNA"/>
</dbReference>